<evidence type="ECO:0000256" key="2">
    <source>
        <dbReference type="ARBA" id="ARBA00022801"/>
    </source>
</evidence>
<evidence type="ECO:0000259" key="4">
    <source>
        <dbReference type="Pfam" id="PF00703"/>
    </source>
</evidence>
<keyword evidence="3" id="KW-0326">Glycosidase</keyword>
<dbReference type="PANTHER" id="PTHR42732">
    <property type="entry name" value="BETA-GALACTOSIDASE"/>
    <property type="match status" value="1"/>
</dbReference>
<evidence type="ECO:0000259" key="8">
    <source>
        <dbReference type="Pfam" id="PF18565"/>
    </source>
</evidence>
<dbReference type="EMBL" id="JACOPG010000001">
    <property type="protein sequence ID" value="MBC5685099.1"/>
    <property type="molecule type" value="Genomic_DNA"/>
</dbReference>
<feature type="domain" description="Glycoside hydrolase family 2 immunoglobulin-like beta-sandwich" evidence="4">
    <location>
        <begin position="158"/>
        <end position="240"/>
    </location>
</feature>
<dbReference type="Pfam" id="PF16355">
    <property type="entry name" value="DUF4982"/>
    <property type="match status" value="1"/>
</dbReference>
<dbReference type="InterPro" id="IPR040605">
    <property type="entry name" value="Glyco_hydro2_dom5"/>
</dbReference>
<dbReference type="InterPro" id="IPR006103">
    <property type="entry name" value="Glyco_hydro_2_cat"/>
</dbReference>
<evidence type="ECO:0000259" key="7">
    <source>
        <dbReference type="Pfam" id="PF16355"/>
    </source>
</evidence>
<evidence type="ECO:0000313" key="9">
    <source>
        <dbReference type="EMBL" id="MBC5685099.1"/>
    </source>
</evidence>
<dbReference type="InterPro" id="IPR013783">
    <property type="entry name" value="Ig-like_fold"/>
</dbReference>
<dbReference type="Gene3D" id="2.60.40.10">
    <property type="entry name" value="Immunoglobulins"/>
    <property type="match status" value="3"/>
</dbReference>
<dbReference type="PANTHER" id="PTHR42732:SF1">
    <property type="entry name" value="BETA-MANNOSIDASE"/>
    <property type="match status" value="1"/>
</dbReference>
<dbReference type="Gene3D" id="2.60.120.260">
    <property type="entry name" value="Galactose-binding domain-like"/>
    <property type="match status" value="1"/>
</dbReference>
<feature type="domain" description="Glycosyl hydrolases family 2 sugar binding" evidence="6">
    <location>
        <begin position="52"/>
        <end position="144"/>
    </location>
</feature>
<organism evidence="9 10">
    <name type="scientific">Roseburia lenta</name>
    <dbReference type="NCBI Taxonomy" id="2763061"/>
    <lineage>
        <taxon>Bacteria</taxon>
        <taxon>Bacillati</taxon>
        <taxon>Bacillota</taxon>
        <taxon>Clostridia</taxon>
        <taxon>Lachnospirales</taxon>
        <taxon>Lachnospiraceae</taxon>
        <taxon>Roseburia</taxon>
    </lineage>
</organism>
<dbReference type="InterPro" id="IPR006102">
    <property type="entry name" value="Ig-like_GH2"/>
</dbReference>
<feature type="domain" description="DUF4982" evidence="7">
    <location>
        <begin position="615"/>
        <end position="671"/>
    </location>
</feature>
<evidence type="ECO:0000259" key="6">
    <source>
        <dbReference type="Pfam" id="PF02837"/>
    </source>
</evidence>
<dbReference type="Pfam" id="PF18565">
    <property type="entry name" value="Glyco_hydro2_C5"/>
    <property type="match status" value="1"/>
</dbReference>
<dbReference type="SUPFAM" id="SSF49303">
    <property type="entry name" value="beta-Galactosidase/glucuronidase domain"/>
    <property type="match status" value="1"/>
</dbReference>
<comment type="caution">
    <text evidence="9">The sequence shown here is derived from an EMBL/GenBank/DDBJ whole genome shotgun (WGS) entry which is preliminary data.</text>
</comment>
<sequence>MVQSMNDGWLFYKEGDKQKQSVMLPHDAMLHEKRDPKAESGSAGAFFPGGVFCYERKIMLTEDQVQMHLTLEFEGAYKNAEVFVNGQEVYQAAYGYSPFFVILDGHIKAGENTILVKTDNSQQPDSRWYSGAGIYRPVWLHIQPKDHIAIEGIRVKTVSIDPTVMEVSVERTAGKVQVEIIDAEGKQAATALLEKDSVQIPLPKAHLWSEETPYLYGIRASLLGADSSILDQAKDTFGVRLITWSPKGFFVNGKETLLRGGCIHHDNGVLGACTYDESEMRRIRILKENGYNAIRCAHNPCSKALLRACDALGVYIMDETWDMWYSHKSKYDYATEFMSHYKEDLEAMVRRDYNHPSVVMYSIGNEVSEPASQKGVALSQEMADYLRNLDETRAVTAGFNLMIIKSSAEGKGVYKEEGGRNDSNEAKAAGMSSTMFNMITSMVGTGMNKAANGRKADEVTSPGCAILDICGYNYASGRYAKEGQIHPDRIVVGSETFPQDIARNWAMVKKYPYLIGDFMWTAWDYIGEAGVGTWSYEADAKGFDKPYPWLLADTGAFDLLGNPTGEAMWAKAVWGYAKQPLIGVQPCNHPNEKIIKATWRGTNAIPSWSWKNCDGNKVMVEVYADAAKVELLVNGKSLGCKKVKDARAIFKTTYVTGNVEAVSYDAAGKEIGRSRLQSAKNASLHLLPEKKEVSVGEIVYVKAVLADDSGNVESNQDSKVQVTVEGGKLLGFGSANPRTEDRFDAGEYTTYYGNALAVIRVTDANVVTVQAKTEDGSWVECRIPVI</sequence>
<feature type="domain" description="Glycoside hydrolase family 2 catalytic" evidence="5">
    <location>
        <begin position="248"/>
        <end position="396"/>
    </location>
</feature>
<dbReference type="RefSeq" id="WP_186853583.1">
    <property type="nucleotide sequence ID" value="NZ_JACOPG010000001.1"/>
</dbReference>
<comment type="similarity">
    <text evidence="1">Belongs to the glycosyl hydrolase 2 family.</text>
</comment>
<dbReference type="SUPFAM" id="SSF49785">
    <property type="entry name" value="Galactose-binding domain-like"/>
    <property type="match status" value="1"/>
</dbReference>
<dbReference type="InterPro" id="IPR006104">
    <property type="entry name" value="Glyco_hydro_2_N"/>
</dbReference>
<dbReference type="Pfam" id="PF02836">
    <property type="entry name" value="Glyco_hydro_2_C"/>
    <property type="match status" value="1"/>
</dbReference>
<dbReference type="Gene3D" id="3.20.20.80">
    <property type="entry name" value="Glycosidases"/>
    <property type="match status" value="1"/>
</dbReference>
<dbReference type="Pfam" id="PF02837">
    <property type="entry name" value="Glyco_hydro_2_N"/>
    <property type="match status" value="1"/>
</dbReference>
<dbReference type="InterPro" id="IPR008979">
    <property type="entry name" value="Galactose-bd-like_sf"/>
</dbReference>
<keyword evidence="10" id="KW-1185">Reference proteome</keyword>
<evidence type="ECO:0000259" key="5">
    <source>
        <dbReference type="Pfam" id="PF02836"/>
    </source>
</evidence>
<accession>A0ABR7GCD9</accession>
<proteinExistence type="inferred from homology"/>
<dbReference type="InterPro" id="IPR036156">
    <property type="entry name" value="Beta-gal/glucu_dom_sf"/>
</dbReference>
<dbReference type="InterPro" id="IPR032311">
    <property type="entry name" value="DUF4982"/>
</dbReference>
<gene>
    <name evidence="9" type="ORF">H8R94_00490</name>
</gene>
<keyword evidence="2" id="KW-0378">Hydrolase</keyword>
<name>A0ABR7GCD9_9FIRM</name>
<dbReference type="Proteomes" id="UP000643810">
    <property type="component" value="Unassembled WGS sequence"/>
</dbReference>
<dbReference type="InterPro" id="IPR051913">
    <property type="entry name" value="GH2_Domain-Containing"/>
</dbReference>
<evidence type="ECO:0000256" key="3">
    <source>
        <dbReference type="ARBA" id="ARBA00023295"/>
    </source>
</evidence>
<protein>
    <submittedName>
        <fullName evidence="9">DUF4982 domain-containing protein</fullName>
    </submittedName>
</protein>
<dbReference type="PRINTS" id="PR00132">
    <property type="entry name" value="GLHYDRLASE2"/>
</dbReference>
<evidence type="ECO:0000313" key="10">
    <source>
        <dbReference type="Proteomes" id="UP000643810"/>
    </source>
</evidence>
<feature type="domain" description="Glycoside hydrolase family 2" evidence="8">
    <location>
        <begin position="697"/>
        <end position="774"/>
    </location>
</feature>
<reference evidence="9 10" key="1">
    <citation type="submission" date="2020-08" db="EMBL/GenBank/DDBJ databases">
        <title>Genome public.</title>
        <authorList>
            <person name="Liu C."/>
            <person name="Sun Q."/>
        </authorList>
    </citation>
    <scope>NUCLEOTIDE SEQUENCE [LARGE SCALE GENOMIC DNA]</scope>
    <source>
        <strain evidence="9 10">NSJ-9</strain>
    </source>
</reference>
<dbReference type="Pfam" id="PF00703">
    <property type="entry name" value="Glyco_hydro_2"/>
    <property type="match status" value="1"/>
</dbReference>
<dbReference type="InterPro" id="IPR017853">
    <property type="entry name" value="GH"/>
</dbReference>
<evidence type="ECO:0000256" key="1">
    <source>
        <dbReference type="ARBA" id="ARBA00007401"/>
    </source>
</evidence>
<dbReference type="SUPFAM" id="SSF51445">
    <property type="entry name" value="(Trans)glycosidases"/>
    <property type="match status" value="1"/>
</dbReference>
<dbReference type="InterPro" id="IPR006101">
    <property type="entry name" value="Glyco_hydro_2"/>
</dbReference>